<dbReference type="OrthoDB" id="24847at2"/>
<evidence type="ECO:0000256" key="1">
    <source>
        <dbReference type="ARBA" id="ARBA00022801"/>
    </source>
</evidence>
<dbReference type="PANTHER" id="PTHR48081:SF8">
    <property type="entry name" value="ALPHA_BETA HYDROLASE FOLD-3 DOMAIN-CONTAINING PROTEIN-RELATED"/>
    <property type="match status" value="1"/>
</dbReference>
<dbReference type="InterPro" id="IPR013094">
    <property type="entry name" value="AB_hydrolase_3"/>
</dbReference>
<dbReference type="InterPro" id="IPR050300">
    <property type="entry name" value="GDXG_lipolytic_enzyme"/>
</dbReference>
<dbReference type="GO" id="GO:0016787">
    <property type="term" value="F:hydrolase activity"/>
    <property type="evidence" value="ECO:0007669"/>
    <property type="project" value="UniProtKB-KW"/>
</dbReference>
<dbReference type="Gene3D" id="3.40.50.1820">
    <property type="entry name" value="alpha/beta hydrolase"/>
    <property type="match status" value="1"/>
</dbReference>
<dbReference type="AlphaFoldDB" id="A0A4U1IJT0"/>
<dbReference type="RefSeq" id="WP_136936001.1">
    <property type="nucleotide sequence ID" value="NZ_SSMQ01000110.1"/>
</dbReference>
<feature type="domain" description="Alpha/beta hydrolase fold-3" evidence="2">
    <location>
        <begin position="88"/>
        <end position="294"/>
    </location>
</feature>
<dbReference type="EMBL" id="SSMQ01000110">
    <property type="protein sequence ID" value="TKC94179.1"/>
    <property type="molecule type" value="Genomic_DNA"/>
</dbReference>
<evidence type="ECO:0000313" key="4">
    <source>
        <dbReference type="Proteomes" id="UP000309215"/>
    </source>
</evidence>
<evidence type="ECO:0000259" key="2">
    <source>
        <dbReference type="Pfam" id="PF07859"/>
    </source>
</evidence>
<sequence>MKRPLANPPFDPQIAPLLPALDGYVPVGMTPDRLEHFRALKMPTIEEIIGDLPVQCVDHTIAGYEGAEIVVSVISRKDHQKPGPGIYNIHGGGMVMCNRFAAVHPLVDWAMKHDAVGVTVEYRLAPEHPAPIPVEDCYAGLAWMAEHAEELRFDPECLVIFGGSGGGGLAAGTTLLSRDRQGPKLAGQLLQCPMIDDRNETVSSHQYQGTGIWDRTSNLTGWTAVLGDKRGTENVSPYSAPARATDLRGLPPTFIDVGAAEVFRDEDVAYASAIWAAGGDCELHVWGGAFHGFYDIAPTSEIAKACLAAREAWLARLLARWRAKQTHATEDPR</sequence>
<comment type="caution">
    <text evidence="3">The sequence shown here is derived from an EMBL/GenBank/DDBJ whole genome shotgun (WGS) entry which is preliminary data.</text>
</comment>
<organism evidence="3 4">
    <name type="scientific">Polyangium fumosum</name>
    <dbReference type="NCBI Taxonomy" id="889272"/>
    <lineage>
        <taxon>Bacteria</taxon>
        <taxon>Pseudomonadati</taxon>
        <taxon>Myxococcota</taxon>
        <taxon>Polyangia</taxon>
        <taxon>Polyangiales</taxon>
        <taxon>Polyangiaceae</taxon>
        <taxon>Polyangium</taxon>
    </lineage>
</organism>
<dbReference type="Pfam" id="PF07859">
    <property type="entry name" value="Abhydrolase_3"/>
    <property type="match status" value="1"/>
</dbReference>
<dbReference type="InterPro" id="IPR029058">
    <property type="entry name" value="AB_hydrolase_fold"/>
</dbReference>
<gene>
    <name evidence="3" type="ORF">E8A74_48445</name>
</gene>
<dbReference type="SUPFAM" id="SSF53474">
    <property type="entry name" value="alpha/beta-Hydrolases"/>
    <property type="match status" value="1"/>
</dbReference>
<keyword evidence="1 3" id="KW-0378">Hydrolase</keyword>
<reference evidence="3 4" key="1">
    <citation type="submission" date="2019-04" db="EMBL/GenBank/DDBJ databases">
        <authorList>
            <person name="Li Y."/>
            <person name="Wang J."/>
        </authorList>
    </citation>
    <scope>NUCLEOTIDE SEQUENCE [LARGE SCALE GENOMIC DNA]</scope>
    <source>
        <strain evidence="3 4">DSM 14668</strain>
    </source>
</reference>
<protein>
    <submittedName>
        <fullName evidence="3">Alpha/beta hydrolase</fullName>
    </submittedName>
</protein>
<proteinExistence type="predicted"/>
<name>A0A4U1IJT0_9BACT</name>
<keyword evidence="4" id="KW-1185">Reference proteome</keyword>
<dbReference type="PANTHER" id="PTHR48081">
    <property type="entry name" value="AB HYDROLASE SUPERFAMILY PROTEIN C4A8.06C"/>
    <property type="match status" value="1"/>
</dbReference>
<evidence type="ECO:0000313" key="3">
    <source>
        <dbReference type="EMBL" id="TKC94179.1"/>
    </source>
</evidence>
<accession>A0A4U1IJT0</accession>
<dbReference type="Proteomes" id="UP000309215">
    <property type="component" value="Unassembled WGS sequence"/>
</dbReference>